<gene>
    <name evidence="1" type="ORF">CSC78_12505</name>
</gene>
<evidence type="ECO:0000313" key="2">
    <source>
        <dbReference type="Proteomes" id="UP000781710"/>
    </source>
</evidence>
<name>A0ABQ6ZFF6_9GAMM</name>
<accession>A0ABQ6ZFF6</accession>
<sequence>MSDSAALVSFLEKWHARWPEWSVAEIFVAPARRDIAVAWFALLQEFDDVLNISGDPLPADAKLAWWSEELRGWSAQRSRHPLGRRLEPVRAPWASLADALPVLVAARDTPSGSDEAFAALAPFGAAVAAVEADVLGRAPDADAVVAQVLATRVADMGIAAVPTAFRQADDAASLRGWATEVLQRWPASRPAARERRVLATYARGRLDRLSRKGAPAPLPSRPVLLFTGWRAARGD</sequence>
<reference evidence="1 2" key="1">
    <citation type="submission" date="2017-10" db="EMBL/GenBank/DDBJ databases">
        <title>Whole genome sequencing of members of genus Pseudoxanthomonas.</title>
        <authorList>
            <person name="Kumar S."/>
            <person name="Bansal K."/>
            <person name="Kaur A."/>
            <person name="Patil P."/>
            <person name="Sharma S."/>
            <person name="Patil P.B."/>
        </authorList>
    </citation>
    <scope>NUCLEOTIDE SEQUENCE [LARGE SCALE GENOMIC DNA]</scope>
    <source>
        <strain evidence="1 2">DSM 17109</strain>
    </source>
</reference>
<protein>
    <submittedName>
        <fullName evidence="1">Phytoene/squalene synthase family protein</fullName>
    </submittedName>
</protein>
<keyword evidence="2" id="KW-1185">Reference proteome</keyword>
<evidence type="ECO:0000313" key="1">
    <source>
        <dbReference type="EMBL" id="KAF1724310.1"/>
    </source>
</evidence>
<dbReference type="RefSeq" id="WP_162338194.1">
    <property type="nucleotide sequence ID" value="NZ_JBHSRQ010000016.1"/>
</dbReference>
<organism evidence="1 2">
    <name type="scientific">Pseudoxanthomonas japonensis</name>
    <dbReference type="NCBI Taxonomy" id="69284"/>
    <lineage>
        <taxon>Bacteria</taxon>
        <taxon>Pseudomonadati</taxon>
        <taxon>Pseudomonadota</taxon>
        <taxon>Gammaproteobacteria</taxon>
        <taxon>Lysobacterales</taxon>
        <taxon>Lysobacteraceae</taxon>
        <taxon>Pseudoxanthomonas</taxon>
    </lineage>
</organism>
<proteinExistence type="predicted"/>
<dbReference type="Proteomes" id="UP000781710">
    <property type="component" value="Unassembled WGS sequence"/>
</dbReference>
<dbReference type="EMBL" id="PDWW01000018">
    <property type="protein sequence ID" value="KAF1724310.1"/>
    <property type="molecule type" value="Genomic_DNA"/>
</dbReference>
<comment type="caution">
    <text evidence="1">The sequence shown here is derived from an EMBL/GenBank/DDBJ whole genome shotgun (WGS) entry which is preliminary data.</text>
</comment>